<keyword evidence="2" id="KW-1185">Reference proteome</keyword>
<proteinExistence type="predicted"/>
<evidence type="ECO:0000313" key="2">
    <source>
        <dbReference type="Proteomes" id="UP001160148"/>
    </source>
</evidence>
<protein>
    <submittedName>
        <fullName evidence="1">Uncharacterized protein</fullName>
    </submittedName>
</protein>
<comment type="caution">
    <text evidence="1">The sequence shown here is derived from an EMBL/GenBank/DDBJ whole genome shotgun (WGS) entry which is preliminary data.</text>
</comment>
<dbReference type="AlphaFoldDB" id="A0AAV0WDV2"/>
<dbReference type="InterPro" id="IPR036397">
    <property type="entry name" value="RNaseH_sf"/>
</dbReference>
<dbReference type="PANTHER" id="PTHR47326:SF1">
    <property type="entry name" value="HTH PSQ-TYPE DOMAIN-CONTAINING PROTEIN"/>
    <property type="match status" value="1"/>
</dbReference>
<dbReference type="Gene3D" id="3.30.420.10">
    <property type="entry name" value="Ribonuclease H-like superfamily/Ribonuclease H"/>
    <property type="match status" value="1"/>
</dbReference>
<dbReference type="Proteomes" id="UP001160148">
    <property type="component" value="Unassembled WGS sequence"/>
</dbReference>
<dbReference type="PANTHER" id="PTHR47326">
    <property type="entry name" value="TRANSPOSABLE ELEMENT TC3 TRANSPOSASE-LIKE PROTEIN"/>
    <property type="match status" value="1"/>
</dbReference>
<name>A0AAV0WDV2_9HEMI</name>
<organism evidence="1 2">
    <name type="scientific">Macrosiphum euphorbiae</name>
    <name type="common">potato aphid</name>
    <dbReference type="NCBI Taxonomy" id="13131"/>
    <lineage>
        <taxon>Eukaryota</taxon>
        <taxon>Metazoa</taxon>
        <taxon>Ecdysozoa</taxon>
        <taxon>Arthropoda</taxon>
        <taxon>Hexapoda</taxon>
        <taxon>Insecta</taxon>
        <taxon>Pterygota</taxon>
        <taxon>Neoptera</taxon>
        <taxon>Paraneoptera</taxon>
        <taxon>Hemiptera</taxon>
        <taxon>Sternorrhyncha</taxon>
        <taxon>Aphidomorpha</taxon>
        <taxon>Aphidoidea</taxon>
        <taxon>Aphididae</taxon>
        <taxon>Macrosiphini</taxon>
        <taxon>Macrosiphum</taxon>
    </lineage>
</organism>
<sequence length="93" mass="10926">MNFLREFFGERIISKGLWPPRSPDLTPPDFFLWGYLKGRVYKNRPQTLDELKSNITMEINLINVSVLHKVATNVVKRVRACINEQGSHFEYML</sequence>
<evidence type="ECO:0000313" key="1">
    <source>
        <dbReference type="EMBL" id="CAI6354061.1"/>
    </source>
</evidence>
<accession>A0AAV0WDV2</accession>
<gene>
    <name evidence="1" type="ORF">MEUPH1_LOCUS10107</name>
</gene>
<dbReference type="GO" id="GO:0003676">
    <property type="term" value="F:nucleic acid binding"/>
    <property type="evidence" value="ECO:0007669"/>
    <property type="project" value="InterPro"/>
</dbReference>
<dbReference type="EMBL" id="CARXXK010000002">
    <property type="protein sequence ID" value="CAI6354061.1"/>
    <property type="molecule type" value="Genomic_DNA"/>
</dbReference>
<reference evidence="1 2" key="1">
    <citation type="submission" date="2023-01" db="EMBL/GenBank/DDBJ databases">
        <authorList>
            <person name="Whitehead M."/>
        </authorList>
    </citation>
    <scope>NUCLEOTIDE SEQUENCE [LARGE SCALE GENOMIC DNA]</scope>
</reference>